<feature type="binding site" evidence="7">
    <location>
        <position position="104"/>
    </location>
    <ligand>
        <name>substrate</name>
    </ligand>
</feature>
<dbReference type="PANTHER" id="PTHR11122">
    <property type="entry name" value="APOSPORY-ASSOCIATED PROTEIN C-RELATED"/>
    <property type="match status" value="1"/>
</dbReference>
<accession>A0AA40EVS4</accession>
<dbReference type="PIRSF" id="PIRSF016020">
    <property type="entry name" value="PHexose_mutarotase"/>
    <property type="match status" value="1"/>
</dbReference>
<gene>
    <name evidence="8" type="ORF">B0T18DRAFT_411553</name>
</gene>
<dbReference type="EC" id="5.1.3.15" evidence="3 5"/>
<evidence type="ECO:0000313" key="8">
    <source>
        <dbReference type="EMBL" id="KAK0746405.1"/>
    </source>
</evidence>
<dbReference type="InterPro" id="IPR008183">
    <property type="entry name" value="Aldose_1/G6P_1-epimerase"/>
</dbReference>
<dbReference type="InterPro" id="IPR025532">
    <property type="entry name" value="G6P_1-epimerase"/>
</dbReference>
<organism evidence="8 9">
    <name type="scientific">Schizothecium vesticola</name>
    <dbReference type="NCBI Taxonomy" id="314040"/>
    <lineage>
        <taxon>Eukaryota</taxon>
        <taxon>Fungi</taxon>
        <taxon>Dikarya</taxon>
        <taxon>Ascomycota</taxon>
        <taxon>Pezizomycotina</taxon>
        <taxon>Sordariomycetes</taxon>
        <taxon>Sordariomycetidae</taxon>
        <taxon>Sordariales</taxon>
        <taxon>Schizotheciaceae</taxon>
        <taxon>Schizothecium</taxon>
    </lineage>
</organism>
<feature type="binding site" evidence="7">
    <location>
        <position position="78"/>
    </location>
    <ligand>
        <name>substrate</name>
    </ligand>
</feature>
<dbReference type="SUPFAM" id="SSF74650">
    <property type="entry name" value="Galactose mutarotase-like"/>
    <property type="match status" value="1"/>
</dbReference>
<dbReference type="CDD" id="cd09020">
    <property type="entry name" value="D-hex-6-P-epi_like"/>
    <property type="match status" value="1"/>
</dbReference>
<evidence type="ECO:0000256" key="7">
    <source>
        <dbReference type="PIRSR" id="PIRSR016020-2"/>
    </source>
</evidence>
<evidence type="ECO:0000256" key="4">
    <source>
        <dbReference type="ARBA" id="ARBA00023235"/>
    </source>
</evidence>
<dbReference type="Gene3D" id="2.70.98.10">
    <property type="match status" value="1"/>
</dbReference>
<evidence type="ECO:0000256" key="2">
    <source>
        <dbReference type="ARBA" id="ARBA00005866"/>
    </source>
</evidence>
<comment type="similarity">
    <text evidence="2 5">Belongs to the glucose-6-phosphate 1-epimerase family.</text>
</comment>
<dbReference type="Proteomes" id="UP001172155">
    <property type="component" value="Unassembled WGS sequence"/>
</dbReference>
<comment type="caution">
    <text evidence="8">The sequence shown here is derived from an EMBL/GenBank/DDBJ whole genome shotgun (WGS) entry which is preliminary data.</text>
</comment>
<dbReference type="AlphaFoldDB" id="A0AA40EVS4"/>
<evidence type="ECO:0000313" key="9">
    <source>
        <dbReference type="Proteomes" id="UP001172155"/>
    </source>
</evidence>
<protein>
    <recommendedName>
        <fullName evidence="3 5">Glucose-6-phosphate 1-epimerase</fullName>
        <ecNumber evidence="3 5">5.1.3.15</ecNumber>
    </recommendedName>
</protein>
<comment type="catalytic activity">
    <reaction evidence="1">
        <text>alpha-D-glucose 6-phosphate = beta-D-glucose 6-phosphate</text>
        <dbReference type="Rhea" id="RHEA:16249"/>
        <dbReference type="ChEBI" id="CHEBI:58225"/>
        <dbReference type="ChEBI" id="CHEBI:58247"/>
        <dbReference type="EC" id="5.1.3.15"/>
    </reaction>
</comment>
<name>A0AA40EVS4_9PEZI</name>
<dbReference type="GO" id="GO:0047938">
    <property type="term" value="F:glucose-6-phosphate 1-epimerase activity"/>
    <property type="evidence" value="ECO:0007669"/>
    <property type="project" value="UniProtKB-UniRule"/>
</dbReference>
<dbReference type="Pfam" id="PF01263">
    <property type="entry name" value="Aldose_epim"/>
    <property type="match status" value="1"/>
</dbReference>
<dbReference type="EMBL" id="JAUKUD010000004">
    <property type="protein sequence ID" value="KAK0746405.1"/>
    <property type="molecule type" value="Genomic_DNA"/>
</dbReference>
<feature type="binding site" evidence="7">
    <location>
        <position position="99"/>
    </location>
    <ligand>
        <name>substrate</name>
    </ligand>
</feature>
<feature type="active site" evidence="6">
    <location>
        <position position="187"/>
    </location>
</feature>
<dbReference type="InterPro" id="IPR014718">
    <property type="entry name" value="GH-type_carb-bd"/>
</dbReference>
<dbReference type="GO" id="GO:0005737">
    <property type="term" value="C:cytoplasm"/>
    <property type="evidence" value="ECO:0007669"/>
    <property type="project" value="TreeGrafter"/>
</dbReference>
<sequence length="318" mass="33421">MVGRANRPPTLTSTPGLPPTASVTFSDDHSLVSAVLPTGESVSVLLHGATVLSWKDASGTEKLWLSTASALDGTKPVRGGIPLVFPFFGPPPPGLSLPQHGFARSARWEFLGKSTSESAGGVGVVDLSAKLDFGLSSAGLDAATREAWPFAFNLIYTVTLDRGSLTTSLVVSNDDEARPFDCQVLMHTYLRVADIAQTEITGLDGASYVDKVDGAATKTQSAAVTIAGETDRVYTPMASGAQVAVVEGGKKTFSVARDNLANVVVWNPWADKAKGMADFEPKDGYKNMLCVEPGAVSGWQTLEPGDAFEGAQTITYYS</sequence>
<comment type="function">
    <text evidence="5">Catalyzes the interconversion between the alpha and beta anomers from at least three hexose 6-phosphate sugars (Glc6P, Gal6P, and Man6P).</text>
</comment>
<evidence type="ECO:0000256" key="3">
    <source>
        <dbReference type="ARBA" id="ARBA00012083"/>
    </source>
</evidence>
<dbReference type="InterPro" id="IPR011013">
    <property type="entry name" value="Gal_mutarotase_sf_dom"/>
</dbReference>
<proteinExistence type="inferred from homology"/>
<reference evidence="8" key="1">
    <citation type="submission" date="2023-06" db="EMBL/GenBank/DDBJ databases">
        <title>Genome-scale phylogeny and comparative genomics of the fungal order Sordariales.</title>
        <authorList>
            <consortium name="Lawrence Berkeley National Laboratory"/>
            <person name="Hensen N."/>
            <person name="Bonometti L."/>
            <person name="Westerberg I."/>
            <person name="Brannstrom I.O."/>
            <person name="Guillou S."/>
            <person name="Cros-Aarteil S."/>
            <person name="Calhoun S."/>
            <person name="Haridas S."/>
            <person name="Kuo A."/>
            <person name="Mondo S."/>
            <person name="Pangilinan J."/>
            <person name="Riley R."/>
            <person name="LaButti K."/>
            <person name="Andreopoulos B."/>
            <person name="Lipzen A."/>
            <person name="Chen C."/>
            <person name="Yanf M."/>
            <person name="Daum C."/>
            <person name="Ng V."/>
            <person name="Clum A."/>
            <person name="Steindorff A."/>
            <person name="Ohm R."/>
            <person name="Martin F."/>
            <person name="Silar P."/>
            <person name="Natvig D."/>
            <person name="Lalanne C."/>
            <person name="Gautier V."/>
            <person name="Ament-velasquez S.L."/>
            <person name="Kruys A."/>
            <person name="Hutchinson M.I."/>
            <person name="Powell A.J."/>
            <person name="Barry K."/>
            <person name="Miller A.N."/>
            <person name="Grigoriev I.V."/>
            <person name="Debuchy R."/>
            <person name="Gladieux P."/>
            <person name="Thoren M.H."/>
            <person name="Johannesson H."/>
        </authorList>
    </citation>
    <scope>NUCLEOTIDE SEQUENCE</scope>
    <source>
        <strain evidence="8">SMH3187-1</strain>
    </source>
</reference>
<dbReference type="GO" id="GO:0030246">
    <property type="term" value="F:carbohydrate binding"/>
    <property type="evidence" value="ECO:0007669"/>
    <property type="project" value="UniProtKB-UniRule"/>
</dbReference>
<dbReference type="PANTHER" id="PTHR11122:SF13">
    <property type="entry name" value="GLUCOSE-6-PHOSPHATE 1-EPIMERASE"/>
    <property type="match status" value="1"/>
</dbReference>
<evidence type="ECO:0000256" key="5">
    <source>
        <dbReference type="PIRNR" id="PIRNR016020"/>
    </source>
</evidence>
<keyword evidence="9" id="KW-1185">Reference proteome</keyword>
<dbReference type="GO" id="GO:0005975">
    <property type="term" value="P:carbohydrate metabolic process"/>
    <property type="evidence" value="ECO:0007669"/>
    <property type="project" value="InterPro"/>
</dbReference>
<evidence type="ECO:0000256" key="1">
    <source>
        <dbReference type="ARBA" id="ARBA00001096"/>
    </source>
</evidence>
<feature type="active site" evidence="6">
    <location>
        <position position="292"/>
    </location>
</feature>
<keyword evidence="4 5" id="KW-0413">Isomerase</keyword>
<evidence type="ECO:0000256" key="6">
    <source>
        <dbReference type="PIRSR" id="PIRSR016020-1"/>
    </source>
</evidence>